<feature type="region of interest" description="Disordered" evidence="8">
    <location>
        <begin position="38"/>
        <end position="72"/>
    </location>
</feature>
<comment type="caution">
    <text evidence="9">The sequence shown here is derived from an EMBL/GenBank/DDBJ whole genome shotgun (WGS) entry which is preliminary data.</text>
</comment>
<evidence type="ECO:0000256" key="6">
    <source>
        <dbReference type="ARBA" id="ARBA00023242"/>
    </source>
</evidence>
<keyword evidence="10" id="KW-1185">Reference proteome</keyword>
<feature type="region of interest" description="Disordered" evidence="8">
    <location>
        <begin position="272"/>
        <end position="301"/>
    </location>
</feature>
<evidence type="ECO:0000313" key="10">
    <source>
        <dbReference type="Proteomes" id="UP000241107"/>
    </source>
</evidence>
<feature type="region of interest" description="Disordered" evidence="8">
    <location>
        <begin position="169"/>
        <end position="198"/>
    </location>
</feature>
<sequence length="643" mass="72402">MEQEEDDEPASLFFASTQIQSRHEDLEKTEQTLGKLQKFKNDSPPHKKINVTMHKPPRKPRAKKADIKKKKASTSSLSLNAFVKETFRNKQKPDPLSILDYFAGDSQKVDQFLSKIEDVARKDGDSKQEIRPSIHSKEEWEGVLKSIRLRFPNLSTRNQRTLSKISQQLKSLQRSDSESVTELPSVWSQASRQPSDSLTTEDMKWLYDLDNAEKIKDLDANDLQLHEEEEEEKPFYLTLSQAMDQSKVRDSEDEGDESIQIIDAKSPILISDSESEPEPYIPPNNIAEADDIPSHQVAGPPESVDLLTSIAFNSKCQREDMPVGTQTQPLVVEEAVLPKKNDESIIFSSPVKPVLTKKPKTPTKWPSNLVITSSPVSSGKEDLAKKGEEEEVFATARSVPDETQGSQSPTLQSSMPLPKRKISRKRSFKTSTLEYWGHVEIPENLSNTIKMRKIPTTSEGDQIPDSEESDCEVSLIEISKPSDPIEPPKPLKNPSILQVPSSPRLSTQSDSFLKLSLLPMKDVREIYLHLGLAPAKLKATMVAAIEYATELTGISIDDLLNNDTELKARLLGKQFMSMLYDKMTNLIKMSDDLHLKIALFEPINIEAVAQRLKDEDVFPIEIDIPFLQKYCDEKGVSTTNRPI</sequence>
<evidence type="ECO:0000256" key="7">
    <source>
        <dbReference type="ARBA" id="ARBA00029496"/>
    </source>
</evidence>
<dbReference type="InterPro" id="IPR018574">
    <property type="entry name" value="Structure-sp_endonuc_su_Slx4"/>
</dbReference>
<evidence type="ECO:0000256" key="2">
    <source>
        <dbReference type="ARBA" id="ARBA00006661"/>
    </source>
</evidence>
<keyword evidence="3" id="KW-0227">DNA damage</keyword>
<keyword evidence="6" id="KW-0539">Nucleus</keyword>
<feature type="compositionally biased region" description="Basic residues" evidence="8">
    <location>
        <begin position="55"/>
        <end position="72"/>
    </location>
</feature>
<keyword evidence="4" id="KW-0233">DNA recombination</keyword>
<evidence type="ECO:0000256" key="8">
    <source>
        <dbReference type="SAM" id="MobiDB-lite"/>
    </source>
</evidence>
<name>A0A2P7YJW3_9ASCO</name>
<proteinExistence type="inferred from homology"/>
<dbReference type="EMBL" id="PYFQ01000012">
    <property type="protein sequence ID" value="PSK36259.1"/>
    <property type="molecule type" value="Genomic_DNA"/>
</dbReference>
<evidence type="ECO:0000256" key="5">
    <source>
        <dbReference type="ARBA" id="ARBA00023204"/>
    </source>
</evidence>
<dbReference type="GO" id="GO:0006310">
    <property type="term" value="P:DNA recombination"/>
    <property type="evidence" value="ECO:0007669"/>
    <property type="project" value="UniProtKB-KW"/>
</dbReference>
<feature type="compositionally biased region" description="Basic and acidic residues" evidence="8">
    <location>
        <begin position="379"/>
        <end position="388"/>
    </location>
</feature>
<evidence type="ECO:0000313" key="9">
    <source>
        <dbReference type="EMBL" id="PSK36259.1"/>
    </source>
</evidence>
<feature type="compositionally biased region" description="Polar residues" evidence="8">
    <location>
        <begin position="401"/>
        <end position="415"/>
    </location>
</feature>
<dbReference type="GeneID" id="36567469"/>
<organism evidence="9 10">
    <name type="scientific">Candidozyma pseudohaemuli</name>
    <dbReference type="NCBI Taxonomy" id="418784"/>
    <lineage>
        <taxon>Eukaryota</taxon>
        <taxon>Fungi</taxon>
        <taxon>Dikarya</taxon>
        <taxon>Ascomycota</taxon>
        <taxon>Saccharomycotina</taxon>
        <taxon>Pichiomycetes</taxon>
        <taxon>Metschnikowiaceae</taxon>
        <taxon>Candidozyma</taxon>
    </lineage>
</organism>
<accession>A0A2P7YJW3</accession>
<keyword evidence="5" id="KW-0234">DNA repair</keyword>
<evidence type="ECO:0000256" key="1">
    <source>
        <dbReference type="ARBA" id="ARBA00004123"/>
    </source>
</evidence>
<dbReference type="GO" id="GO:0006281">
    <property type="term" value="P:DNA repair"/>
    <property type="evidence" value="ECO:0007669"/>
    <property type="project" value="UniProtKB-KW"/>
</dbReference>
<comment type="subcellular location">
    <subcellularLocation>
        <location evidence="1">Nucleus</location>
    </subcellularLocation>
</comment>
<evidence type="ECO:0000256" key="3">
    <source>
        <dbReference type="ARBA" id="ARBA00022763"/>
    </source>
</evidence>
<gene>
    <name evidence="9" type="ORF">C7M61_004081</name>
</gene>
<dbReference type="Pfam" id="PF09494">
    <property type="entry name" value="Slx4"/>
    <property type="match status" value="1"/>
</dbReference>
<reference evidence="9 10" key="1">
    <citation type="submission" date="2018-03" db="EMBL/GenBank/DDBJ databases">
        <title>Candida pseudohaemulonii genome assembly and annotation.</title>
        <authorList>
            <person name="Munoz J.F."/>
            <person name="Gade L.G."/>
            <person name="Chow N.A."/>
            <person name="Litvintseva A.P."/>
            <person name="Loparev V.N."/>
            <person name="Cuomo C.A."/>
        </authorList>
    </citation>
    <scope>NUCLEOTIDE SEQUENCE [LARGE SCALE GENOMIC DNA]</scope>
    <source>
        <strain evidence="9 10">B12108</strain>
    </source>
</reference>
<evidence type="ECO:0000256" key="4">
    <source>
        <dbReference type="ARBA" id="ARBA00023172"/>
    </source>
</evidence>
<feature type="region of interest" description="Disordered" evidence="8">
    <location>
        <begin position="375"/>
        <end position="424"/>
    </location>
</feature>
<comment type="similarity">
    <text evidence="2">Belongs to the SLX4 family.</text>
</comment>
<dbReference type="RefSeq" id="XP_024712379.1">
    <property type="nucleotide sequence ID" value="XM_024859407.1"/>
</dbReference>
<protein>
    <recommendedName>
        <fullName evidence="7">Structure-specific endonuclease subunit SLX4</fullName>
    </recommendedName>
</protein>
<dbReference type="GO" id="GO:0006260">
    <property type="term" value="P:DNA replication"/>
    <property type="evidence" value="ECO:0007669"/>
    <property type="project" value="InterPro"/>
</dbReference>
<dbReference type="VEuPathDB" id="FungiDB:C7M61_004081"/>
<feature type="region of interest" description="Disordered" evidence="8">
    <location>
        <begin position="1"/>
        <end position="25"/>
    </location>
</feature>
<dbReference type="AlphaFoldDB" id="A0A2P7YJW3"/>
<dbReference type="OrthoDB" id="5349119at2759"/>
<dbReference type="GO" id="GO:0033557">
    <property type="term" value="C:Slx1-Slx4 complex"/>
    <property type="evidence" value="ECO:0007669"/>
    <property type="project" value="InterPro"/>
</dbReference>
<dbReference type="Proteomes" id="UP000241107">
    <property type="component" value="Unassembled WGS sequence"/>
</dbReference>